<dbReference type="Pfam" id="PF01607">
    <property type="entry name" value="CBM_14"/>
    <property type="match status" value="2"/>
</dbReference>
<dbReference type="SUPFAM" id="SSF57625">
    <property type="entry name" value="Invertebrate chitin-binding proteins"/>
    <property type="match status" value="2"/>
</dbReference>
<feature type="domain" description="Chitin-binding type-2" evidence="8">
    <location>
        <begin position="224"/>
        <end position="281"/>
    </location>
</feature>
<dbReference type="InterPro" id="IPR002557">
    <property type="entry name" value="Chitin-bd_dom"/>
</dbReference>
<keyword evidence="2 7" id="KW-0732">Signal</keyword>
<evidence type="ECO:0000256" key="5">
    <source>
        <dbReference type="ARBA" id="ARBA00023180"/>
    </source>
</evidence>
<sequence>MCRPTCILVLLTAFVTCHCVTAVTPFSCAGRALGFYANQDECAKYHICTGGADATDVGCASGLQFNTQSKFCDYPQNVNCNGRHSTITQPAITQRPIVTMAPIVTTKTPNMNTNAPLQTGRPLFTNPPQPTFLPPTKSPFQTFAPLQTNAPVTYAPLQTARPSVNFFKTTLPSLTNAPVTNTPLQTVRPGGILFPLFTNPPRPTNAPNPTTRRPYTNSPVFPSSNICFGKVDGYFLDPKDCGYYYQCSFGQAVREPCPPRLVFNEKTNACDYAQNVPACSQYPLQGRK</sequence>
<feature type="chain" id="PRO_5012939454" evidence="7">
    <location>
        <begin position="23"/>
        <end position="288"/>
    </location>
</feature>
<feature type="region of interest" description="Disordered" evidence="6">
    <location>
        <begin position="197"/>
        <end position="216"/>
    </location>
</feature>
<feature type="domain" description="Chitin-binding type-2" evidence="8">
    <location>
        <begin position="25"/>
        <end position="82"/>
    </location>
</feature>
<dbReference type="InterPro" id="IPR051940">
    <property type="entry name" value="Chitin_bind-dev_reg"/>
</dbReference>
<name>A0A210QA67_MIZYE</name>
<keyword evidence="1" id="KW-0147">Chitin-binding</keyword>
<evidence type="ECO:0000313" key="9">
    <source>
        <dbReference type="EMBL" id="OWF45628.1"/>
    </source>
</evidence>
<keyword evidence="10" id="KW-1185">Reference proteome</keyword>
<accession>A0A210QA67</accession>
<dbReference type="PANTHER" id="PTHR23301:SF0">
    <property type="entry name" value="CHITIN-BINDING TYPE-2 DOMAIN-CONTAINING PROTEIN-RELATED"/>
    <property type="match status" value="1"/>
</dbReference>
<feature type="compositionally biased region" description="Low complexity" evidence="6">
    <location>
        <begin position="207"/>
        <end position="216"/>
    </location>
</feature>
<dbReference type="Gene3D" id="3.20.20.80">
    <property type="entry name" value="Glycosidases"/>
    <property type="match status" value="1"/>
</dbReference>
<comment type="caution">
    <text evidence="9">The sequence shown here is derived from an EMBL/GenBank/DDBJ whole genome shotgun (WGS) entry which is preliminary data.</text>
</comment>
<evidence type="ECO:0000256" key="4">
    <source>
        <dbReference type="ARBA" id="ARBA00023157"/>
    </source>
</evidence>
<dbReference type="PANTHER" id="PTHR23301">
    <property type="entry name" value="CHITIN BINDING PERITROPHIN-A"/>
    <property type="match status" value="1"/>
</dbReference>
<evidence type="ECO:0000256" key="1">
    <source>
        <dbReference type="ARBA" id="ARBA00022669"/>
    </source>
</evidence>
<dbReference type="OrthoDB" id="6140269at2759"/>
<dbReference type="AlphaFoldDB" id="A0A210QA67"/>
<dbReference type="GO" id="GO:0008061">
    <property type="term" value="F:chitin binding"/>
    <property type="evidence" value="ECO:0007669"/>
    <property type="project" value="UniProtKB-KW"/>
</dbReference>
<dbReference type="SMART" id="SM00494">
    <property type="entry name" value="ChtBD2"/>
    <property type="match status" value="2"/>
</dbReference>
<evidence type="ECO:0000313" key="10">
    <source>
        <dbReference type="Proteomes" id="UP000242188"/>
    </source>
</evidence>
<evidence type="ECO:0000256" key="6">
    <source>
        <dbReference type="SAM" id="MobiDB-lite"/>
    </source>
</evidence>
<dbReference type="PROSITE" id="PS50940">
    <property type="entry name" value="CHIT_BIND_II"/>
    <property type="match status" value="2"/>
</dbReference>
<dbReference type="Proteomes" id="UP000242188">
    <property type="component" value="Unassembled WGS sequence"/>
</dbReference>
<dbReference type="Gene3D" id="2.170.140.10">
    <property type="entry name" value="Chitin binding domain"/>
    <property type="match status" value="1"/>
</dbReference>
<evidence type="ECO:0000256" key="7">
    <source>
        <dbReference type="SAM" id="SignalP"/>
    </source>
</evidence>
<evidence type="ECO:0000259" key="8">
    <source>
        <dbReference type="PROSITE" id="PS50940"/>
    </source>
</evidence>
<feature type="signal peptide" evidence="7">
    <location>
        <begin position="1"/>
        <end position="22"/>
    </location>
</feature>
<dbReference type="STRING" id="6573.A0A210QA67"/>
<protein>
    <submittedName>
        <fullName evidence="9">Chondroitin proteoglycan 1</fullName>
    </submittedName>
</protein>
<keyword evidence="5" id="KW-0325">Glycoprotein</keyword>
<dbReference type="InterPro" id="IPR036508">
    <property type="entry name" value="Chitin-bd_dom_sf"/>
</dbReference>
<proteinExistence type="predicted"/>
<keyword evidence="3" id="KW-0677">Repeat</keyword>
<dbReference type="GO" id="GO:0005576">
    <property type="term" value="C:extracellular region"/>
    <property type="evidence" value="ECO:0007669"/>
    <property type="project" value="InterPro"/>
</dbReference>
<reference evidence="9 10" key="1">
    <citation type="journal article" date="2017" name="Nat. Ecol. Evol.">
        <title>Scallop genome provides insights into evolution of bilaterian karyotype and development.</title>
        <authorList>
            <person name="Wang S."/>
            <person name="Zhang J."/>
            <person name="Jiao W."/>
            <person name="Li J."/>
            <person name="Xun X."/>
            <person name="Sun Y."/>
            <person name="Guo X."/>
            <person name="Huan P."/>
            <person name="Dong B."/>
            <person name="Zhang L."/>
            <person name="Hu X."/>
            <person name="Sun X."/>
            <person name="Wang J."/>
            <person name="Zhao C."/>
            <person name="Wang Y."/>
            <person name="Wang D."/>
            <person name="Huang X."/>
            <person name="Wang R."/>
            <person name="Lv J."/>
            <person name="Li Y."/>
            <person name="Zhang Z."/>
            <person name="Liu B."/>
            <person name="Lu W."/>
            <person name="Hui Y."/>
            <person name="Liang J."/>
            <person name="Zhou Z."/>
            <person name="Hou R."/>
            <person name="Li X."/>
            <person name="Liu Y."/>
            <person name="Li H."/>
            <person name="Ning X."/>
            <person name="Lin Y."/>
            <person name="Zhao L."/>
            <person name="Xing Q."/>
            <person name="Dou J."/>
            <person name="Li Y."/>
            <person name="Mao J."/>
            <person name="Guo H."/>
            <person name="Dou H."/>
            <person name="Li T."/>
            <person name="Mu C."/>
            <person name="Jiang W."/>
            <person name="Fu Q."/>
            <person name="Fu X."/>
            <person name="Miao Y."/>
            <person name="Liu J."/>
            <person name="Yu Q."/>
            <person name="Li R."/>
            <person name="Liao H."/>
            <person name="Li X."/>
            <person name="Kong Y."/>
            <person name="Jiang Z."/>
            <person name="Chourrout D."/>
            <person name="Li R."/>
            <person name="Bao Z."/>
        </authorList>
    </citation>
    <scope>NUCLEOTIDE SEQUENCE [LARGE SCALE GENOMIC DNA]</scope>
    <source>
        <strain evidence="9 10">PY_sf001</strain>
    </source>
</reference>
<dbReference type="EMBL" id="NEDP02004422">
    <property type="protein sequence ID" value="OWF45628.1"/>
    <property type="molecule type" value="Genomic_DNA"/>
</dbReference>
<evidence type="ECO:0000256" key="3">
    <source>
        <dbReference type="ARBA" id="ARBA00022737"/>
    </source>
</evidence>
<organism evidence="9 10">
    <name type="scientific">Mizuhopecten yessoensis</name>
    <name type="common">Japanese scallop</name>
    <name type="synonym">Patinopecten yessoensis</name>
    <dbReference type="NCBI Taxonomy" id="6573"/>
    <lineage>
        <taxon>Eukaryota</taxon>
        <taxon>Metazoa</taxon>
        <taxon>Spiralia</taxon>
        <taxon>Lophotrochozoa</taxon>
        <taxon>Mollusca</taxon>
        <taxon>Bivalvia</taxon>
        <taxon>Autobranchia</taxon>
        <taxon>Pteriomorphia</taxon>
        <taxon>Pectinida</taxon>
        <taxon>Pectinoidea</taxon>
        <taxon>Pectinidae</taxon>
        <taxon>Mizuhopecten</taxon>
    </lineage>
</organism>
<evidence type="ECO:0000256" key="2">
    <source>
        <dbReference type="ARBA" id="ARBA00022729"/>
    </source>
</evidence>
<gene>
    <name evidence="9" type="ORF">KP79_PYT05931</name>
</gene>
<keyword evidence="4" id="KW-1015">Disulfide bond</keyword>